<keyword evidence="8" id="KW-1185">Reference proteome</keyword>
<evidence type="ECO:0000313" key="9">
    <source>
        <dbReference type="RefSeq" id="XP_022147213.1"/>
    </source>
</evidence>
<dbReference type="GO" id="GO:0080044">
    <property type="term" value="F:quercetin 7-O-glucosyltransferase activity"/>
    <property type="evidence" value="ECO:0007669"/>
    <property type="project" value="TreeGrafter"/>
</dbReference>
<evidence type="ECO:0000256" key="4">
    <source>
        <dbReference type="ARBA" id="ARBA00050692"/>
    </source>
</evidence>
<keyword evidence="3 7" id="KW-0808">Transferase</keyword>
<dbReference type="InterPro" id="IPR002213">
    <property type="entry name" value="UDP_glucos_trans"/>
</dbReference>
<sequence length="335" mass="36728">MADLALSFNLPSALFWNQSASVFSIYHHFFHAHRDPIRKLFSIPNGRIQLPGLPLLSSDELPSLCEPANPNSLVFQLFDAHFRVLNRDPHLKILINSFEELERDALRAIPNVDLVTVGPVIQREIPSDASTKAHVAWLNSKPKSSVVYVSFGSIAALSKPQLEEIAGALLDSGRPFLWVMRKTVNGVEDEAVSCRAELEARGKIVSWCSQVEILSNPATGCFVTHCGWNSSLESIACGVPVVAFPQWTDQGTNAKIIEELSESGVRLRANGDDIVERGEIKRCLELVMDPRAEGEILRRNVGKWKELAKKATGEGGSSHVNIGAFVDEVSNAAAL</sequence>
<dbReference type="CDD" id="cd03784">
    <property type="entry name" value="GT1_Gtf-like"/>
    <property type="match status" value="1"/>
</dbReference>
<evidence type="ECO:0000256" key="7">
    <source>
        <dbReference type="RuleBase" id="RU003718"/>
    </source>
</evidence>
<dbReference type="RefSeq" id="XP_022147213.1">
    <property type="nucleotide sequence ID" value="XM_022291521.1"/>
</dbReference>
<evidence type="ECO:0000256" key="1">
    <source>
        <dbReference type="ARBA" id="ARBA00004721"/>
    </source>
</evidence>
<dbReference type="OrthoDB" id="5835829at2759"/>
<keyword evidence="7" id="KW-0328">Glycosyltransferase</keyword>
<dbReference type="GeneID" id="111016219"/>
<dbReference type="Pfam" id="PF00201">
    <property type="entry name" value="UDPGT"/>
    <property type="match status" value="1"/>
</dbReference>
<dbReference type="PROSITE" id="PS00375">
    <property type="entry name" value="UDPGT"/>
    <property type="match status" value="1"/>
</dbReference>
<evidence type="ECO:0000256" key="2">
    <source>
        <dbReference type="ARBA" id="ARBA00009995"/>
    </source>
</evidence>
<evidence type="ECO:0000313" key="8">
    <source>
        <dbReference type="Proteomes" id="UP000504603"/>
    </source>
</evidence>
<comment type="similarity">
    <text evidence="2 7">Belongs to the UDP-glycosyltransferase family.</text>
</comment>
<comment type="pathway">
    <text evidence="1">Secondary metabolite biosynthesis; terpenoid biosynthesis.</text>
</comment>
<gene>
    <name evidence="9" type="primary">LOC111016219</name>
</gene>
<accession>A0A6J1D0N5</accession>
<dbReference type="Proteomes" id="UP000504603">
    <property type="component" value="Unplaced"/>
</dbReference>
<proteinExistence type="inferred from homology"/>
<evidence type="ECO:0000256" key="3">
    <source>
        <dbReference type="ARBA" id="ARBA00022679"/>
    </source>
</evidence>
<comment type="catalytic activity">
    <reaction evidence="4">
        <text>mogrol + UDP-alpha-D-glucose = mogroside IE + UDP + H(+)</text>
        <dbReference type="Rhea" id="RHEA:52044"/>
        <dbReference type="ChEBI" id="CHEBI:15378"/>
        <dbReference type="ChEBI" id="CHEBI:58223"/>
        <dbReference type="ChEBI" id="CHEBI:58885"/>
        <dbReference type="ChEBI" id="CHEBI:138974"/>
        <dbReference type="ChEBI" id="CHEBI:138975"/>
        <dbReference type="EC" id="2.4.1.350"/>
    </reaction>
    <physiologicalReaction direction="left-to-right" evidence="4">
        <dbReference type="Rhea" id="RHEA:52045"/>
    </physiologicalReaction>
</comment>
<dbReference type="InterPro" id="IPR035595">
    <property type="entry name" value="UDP_glycos_trans_CS"/>
</dbReference>
<evidence type="ECO:0000256" key="6">
    <source>
        <dbReference type="ARBA" id="ARBA00074737"/>
    </source>
</evidence>
<dbReference type="EC" id="2.4.1.350" evidence="5"/>
<dbReference type="AlphaFoldDB" id="A0A6J1D0N5"/>
<dbReference type="SUPFAM" id="SSF53756">
    <property type="entry name" value="UDP-Glycosyltransferase/glycogen phosphorylase"/>
    <property type="match status" value="1"/>
</dbReference>
<dbReference type="Gene3D" id="3.40.50.2000">
    <property type="entry name" value="Glycogen Phosphorylase B"/>
    <property type="match status" value="2"/>
</dbReference>
<evidence type="ECO:0000256" key="5">
    <source>
        <dbReference type="ARBA" id="ARBA00066953"/>
    </source>
</evidence>
<dbReference type="FunFam" id="3.40.50.2000:FF:000019">
    <property type="entry name" value="Glycosyltransferase"/>
    <property type="match status" value="1"/>
</dbReference>
<dbReference type="GO" id="GO:0080043">
    <property type="term" value="F:quercetin 3-O-glucosyltransferase activity"/>
    <property type="evidence" value="ECO:0007669"/>
    <property type="project" value="TreeGrafter"/>
</dbReference>
<dbReference type="PANTHER" id="PTHR11926:SF1542">
    <property type="entry name" value="GLYCOSYLTRANSFERASE"/>
    <property type="match status" value="1"/>
</dbReference>
<organism evidence="8 9">
    <name type="scientific">Momordica charantia</name>
    <name type="common">Bitter gourd</name>
    <name type="synonym">Balsam pear</name>
    <dbReference type="NCBI Taxonomy" id="3673"/>
    <lineage>
        <taxon>Eukaryota</taxon>
        <taxon>Viridiplantae</taxon>
        <taxon>Streptophyta</taxon>
        <taxon>Embryophyta</taxon>
        <taxon>Tracheophyta</taxon>
        <taxon>Spermatophyta</taxon>
        <taxon>Magnoliopsida</taxon>
        <taxon>eudicotyledons</taxon>
        <taxon>Gunneridae</taxon>
        <taxon>Pentapetalae</taxon>
        <taxon>rosids</taxon>
        <taxon>fabids</taxon>
        <taxon>Cucurbitales</taxon>
        <taxon>Cucurbitaceae</taxon>
        <taxon>Momordiceae</taxon>
        <taxon>Momordica</taxon>
    </lineage>
</organism>
<name>A0A6J1D0N5_MOMCH</name>
<dbReference type="KEGG" id="mcha:111016219"/>
<protein>
    <recommendedName>
        <fullName evidence="6">Mogroside I-E synthase</fullName>
        <ecNumber evidence="5">2.4.1.350</ecNumber>
    </recommendedName>
</protein>
<reference evidence="9" key="1">
    <citation type="submission" date="2025-08" db="UniProtKB">
        <authorList>
            <consortium name="RefSeq"/>
        </authorList>
    </citation>
    <scope>IDENTIFICATION</scope>
</reference>
<dbReference type="PANTHER" id="PTHR11926">
    <property type="entry name" value="GLUCOSYL/GLUCURONOSYL TRANSFERASES"/>
    <property type="match status" value="1"/>
</dbReference>